<evidence type="ECO:0000313" key="3">
    <source>
        <dbReference type="Proteomes" id="UP001230915"/>
    </source>
</evidence>
<evidence type="ECO:0000313" key="2">
    <source>
        <dbReference type="EMBL" id="MDQ7918448.1"/>
    </source>
</evidence>
<dbReference type="EMBL" id="JAVHUL010000045">
    <property type="protein sequence ID" value="MDQ7918448.1"/>
    <property type="molecule type" value="Genomic_DNA"/>
</dbReference>
<dbReference type="Proteomes" id="UP001230915">
    <property type="component" value="Unassembled WGS sequence"/>
</dbReference>
<dbReference type="RefSeq" id="WP_308865443.1">
    <property type="nucleotide sequence ID" value="NZ_JAVHUL010000045.1"/>
</dbReference>
<name>A0ABU1A5V3_9FLAO</name>
<dbReference type="SUPFAM" id="SSF117782">
    <property type="entry name" value="YbjQ-like"/>
    <property type="match status" value="1"/>
</dbReference>
<sequence>MTEKLENCPNCNADLKNTLLKKNELISINKTKVINEYIDKKSSAHCTKCGNKIYFEFKIKLENEKVSIRKKLNDIINHIPVVTTHSPLSWNYKVLEMVTGQSSTGTGFLTEFTSSFTDLFGTQSGRHNQKIKAGEQICFAQLRKQALDLGGNAVIATDIDYSEIGSGKGILMVCMSGTAILLENTEILGSKKENAIKEYHQLNSRLDYLNKFTLEEF</sequence>
<dbReference type="PANTHER" id="PTHR34068:SF1">
    <property type="entry name" value="UPF0145 PROTEIN YBJQ"/>
    <property type="match status" value="1"/>
</dbReference>
<gene>
    <name evidence="2" type="ORF">RBU60_12790</name>
</gene>
<evidence type="ECO:0000256" key="1">
    <source>
        <dbReference type="ARBA" id="ARBA00010751"/>
    </source>
</evidence>
<dbReference type="InterPro" id="IPR035439">
    <property type="entry name" value="UPF0145_dom_sf"/>
</dbReference>
<comment type="caution">
    <text evidence="2">The sequence shown here is derived from an EMBL/GenBank/DDBJ whole genome shotgun (WGS) entry which is preliminary data.</text>
</comment>
<dbReference type="PANTHER" id="PTHR34068">
    <property type="entry name" value="UPF0145 PROTEIN YBJQ"/>
    <property type="match status" value="1"/>
</dbReference>
<dbReference type="Gene3D" id="3.30.110.70">
    <property type="entry name" value="Hypothetical protein apc22750. Chain B"/>
    <property type="match status" value="1"/>
</dbReference>
<reference evidence="2 3" key="1">
    <citation type="submission" date="2023-08" db="EMBL/GenBank/DDBJ databases">
        <title>Mesonia sp. MT50, isolated from deep-sea sediment of the Mariana Trench.</title>
        <authorList>
            <person name="Fu H."/>
        </authorList>
    </citation>
    <scope>NUCLEOTIDE SEQUENCE [LARGE SCALE GENOMIC DNA]</scope>
    <source>
        <strain evidence="2 3">MT50</strain>
    </source>
</reference>
<keyword evidence="3" id="KW-1185">Reference proteome</keyword>
<proteinExistence type="inferred from homology"/>
<dbReference type="InterPro" id="IPR002765">
    <property type="entry name" value="UPF0145_YbjQ-like"/>
</dbReference>
<organism evidence="2 3">
    <name type="scientific">Mesonia profundi</name>
    <dbReference type="NCBI Taxonomy" id="3070998"/>
    <lineage>
        <taxon>Bacteria</taxon>
        <taxon>Pseudomonadati</taxon>
        <taxon>Bacteroidota</taxon>
        <taxon>Flavobacteriia</taxon>
        <taxon>Flavobacteriales</taxon>
        <taxon>Flavobacteriaceae</taxon>
        <taxon>Mesonia</taxon>
    </lineage>
</organism>
<protein>
    <submittedName>
        <fullName evidence="2">Heavy metal-binding domain-containing protein</fullName>
    </submittedName>
</protein>
<comment type="similarity">
    <text evidence="1">Belongs to the UPF0145 family.</text>
</comment>
<accession>A0ABU1A5V3</accession>
<dbReference type="Pfam" id="PF01906">
    <property type="entry name" value="YbjQ_1"/>
    <property type="match status" value="1"/>
</dbReference>